<evidence type="ECO:0000313" key="1">
    <source>
        <dbReference type="EMBL" id="KAL3635466.1"/>
    </source>
</evidence>
<gene>
    <name evidence="1" type="ORF">CASFOL_020013</name>
</gene>
<sequence length="753" mass="83895">MTIMDLLRGSLLSTTPLSDFILHKSCSNDGLVGVLQHRMNGSSSSGNGSQTMIVKAWVKKSDSKFLFVQAEEDFVDFLFSLLVIPLSGIESLLGGNTLLKNIDNLYTSIADVVDDHKYLSRPSKKNRLTKPELPPNYLSKNQMFPLSEQTNPNIYLVDSVTVSPDCTREKGSWIRFKDPKGDKGSYVKRPGKFMVDDNLTIVHWDSNDSVLEGRDIDLSDINEIELHIGLDEALNILKASLSSNNALSDALHNQILEKFEWYIMSDPNNVQFPLKVVLNKQKTKVLYAEANSDFADILLSFLTLPLGTIVRVLQKHDPAVLVGSITNLYKSLASLDSVHFQTEVCKQMLLNPRSSSEAARHKLKFNVDDTDEPTNYFRCASCTDCSFTNYPNVSMYCGILITCGCGRSTLSKEIVFNDTINKGIEDGVGGVFTKGTAQFIISDDLQILPSGMGNVIRLISNMGIITDTDVAELMDVTFGFKEIMDLLKGALLSCTPLTDIVLNKVHGESFAAKYEMGTLVPPNVESTTFNTKELVVKAIIQKSTNKLLYVEGDDEFVEFLFSLFTIPLGGIEHLLGGRTNFKNIDNLYRTLGEINGDKYLKTQATKTMLLNPKLPFGFTSNTRFLPLTEEIPPPIFYYFQPWMKHGYFAWQDRSINCTSVIFKSPKDPGNYIKEPTMYMVTDDLVVTPLCTSSGISLLNHLNIPLLDVREQELNIGLEEGLRILRASLTSTCCLSKGLSNLILEKQPKQELGV</sequence>
<proteinExistence type="predicted"/>
<dbReference type="PANTHER" id="PTHR33103">
    <property type="entry name" value="OS01G0153900 PROTEIN"/>
    <property type="match status" value="1"/>
</dbReference>
<name>A0ABD3CZL7_9LAMI</name>
<dbReference type="Proteomes" id="UP001632038">
    <property type="component" value="Unassembled WGS sequence"/>
</dbReference>
<evidence type="ECO:0008006" key="3">
    <source>
        <dbReference type="Google" id="ProtNLM"/>
    </source>
</evidence>
<keyword evidence="2" id="KW-1185">Reference proteome</keyword>
<accession>A0ABD3CZL7</accession>
<dbReference type="PANTHER" id="PTHR33103:SF27">
    <property type="entry name" value="OS04G0594700 PROTEIN"/>
    <property type="match status" value="1"/>
</dbReference>
<dbReference type="InterPro" id="IPR007750">
    <property type="entry name" value="DUF674"/>
</dbReference>
<comment type="caution">
    <text evidence="1">The sequence shown here is derived from an EMBL/GenBank/DDBJ whole genome shotgun (WGS) entry which is preliminary data.</text>
</comment>
<dbReference type="EMBL" id="JAVIJP010000027">
    <property type="protein sequence ID" value="KAL3635466.1"/>
    <property type="molecule type" value="Genomic_DNA"/>
</dbReference>
<protein>
    <recommendedName>
        <fullName evidence="3">DUF674 family protein</fullName>
    </recommendedName>
</protein>
<dbReference type="Pfam" id="PF05056">
    <property type="entry name" value="DUF674"/>
    <property type="match status" value="2"/>
</dbReference>
<organism evidence="1 2">
    <name type="scientific">Castilleja foliolosa</name>
    <dbReference type="NCBI Taxonomy" id="1961234"/>
    <lineage>
        <taxon>Eukaryota</taxon>
        <taxon>Viridiplantae</taxon>
        <taxon>Streptophyta</taxon>
        <taxon>Embryophyta</taxon>
        <taxon>Tracheophyta</taxon>
        <taxon>Spermatophyta</taxon>
        <taxon>Magnoliopsida</taxon>
        <taxon>eudicotyledons</taxon>
        <taxon>Gunneridae</taxon>
        <taxon>Pentapetalae</taxon>
        <taxon>asterids</taxon>
        <taxon>lamiids</taxon>
        <taxon>Lamiales</taxon>
        <taxon>Orobanchaceae</taxon>
        <taxon>Pedicularideae</taxon>
        <taxon>Castillejinae</taxon>
        <taxon>Castilleja</taxon>
    </lineage>
</organism>
<evidence type="ECO:0000313" key="2">
    <source>
        <dbReference type="Proteomes" id="UP001632038"/>
    </source>
</evidence>
<dbReference type="AlphaFoldDB" id="A0ABD3CZL7"/>
<reference evidence="2" key="1">
    <citation type="journal article" date="2024" name="IScience">
        <title>Strigolactones Initiate the Formation of Haustorium-like Structures in Castilleja.</title>
        <authorList>
            <person name="Buerger M."/>
            <person name="Peterson D."/>
            <person name="Chory J."/>
        </authorList>
    </citation>
    <scope>NUCLEOTIDE SEQUENCE [LARGE SCALE GENOMIC DNA]</scope>
</reference>